<dbReference type="RefSeq" id="WP_126142312.1">
    <property type="nucleotide sequence ID" value="NZ_RXHU01000045.1"/>
</dbReference>
<dbReference type="PANTHER" id="PTHR31302">
    <property type="entry name" value="TRANSMEMBRANE PROTEIN WITH METALLOPHOSPHOESTERASE DOMAIN-RELATED"/>
    <property type="match status" value="1"/>
</dbReference>
<dbReference type="SUPFAM" id="SSF56300">
    <property type="entry name" value="Metallo-dependent phosphatases"/>
    <property type="match status" value="1"/>
</dbReference>
<feature type="domain" description="Calcineurin-like phosphoesterase" evidence="2">
    <location>
        <begin position="155"/>
        <end position="322"/>
    </location>
</feature>
<dbReference type="AlphaFoldDB" id="A0A430JC74"/>
<dbReference type="InterPro" id="IPR029052">
    <property type="entry name" value="Metallo-depent_PP-like"/>
</dbReference>
<keyword evidence="1" id="KW-0472">Membrane</keyword>
<evidence type="ECO:0000256" key="1">
    <source>
        <dbReference type="SAM" id="Phobius"/>
    </source>
</evidence>
<organism evidence="3 4">
    <name type="scientific">Paenibacillus whitsoniae</name>
    <dbReference type="NCBI Taxonomy" id="2496558"/>
    <lineage>
        <taxon>Bacteria</taxon>
        <taxon>Bacillati</taxon>
        <taxon>Bacillota</taxon>
        <taxon>Bacilli</taxon>
        <taxon>Bacillales</taxon>
        <taxon>Paenibacillaceae</taxon>
        <taxon>Paenibacillus</taxon>
    </lineage>
</organism>
<dbReference type="GO" id="GO:0016787">
    <property type="term" value="F:hydrolase activity"/>
    <property type="evidence" value="ECO:0007669"/>
    <property type="project" value="InterPro"/>
</dbReference>
<dbReference type="InterPro" id="IPR051158">
    <property type="entry name" value="Metallophosphoesterase_sf"/>
</dbReference>
<feature type="transmembrane region" description="Helical" evidence="1">
    <location>
        <begin position="41"/>
        <end position="64"/>
    </location>
</feature>
<comment type="caution">
    <text evidence="3">The sequence shown here is derived from an EMBL/GenBank/DDBJ whole genome shotgun (WGS) entry which is preliminary data.</text>
</comment>
<protein>
    <submittedName>
        <fullName evidence="3">Metallophosphoesterase</fullName>
    </submittedName>
</protein>
<dbReference type="Pfam" id="PF00149">
    <property type="entry name" value="Metallophos"/>
    <property type="match status" value="1"/>
</dbReference>
<gene>
    <name evidence="3" type="ORF">EJQ19_16350</name>
</gene>
<dbReference type="Gene3D" id="3.60.21.10">
    <property type="match status" value="1"/>
</dbReference>
<keyword evidence="1" id="KW-1133">Transmembrane helix</keyword>
<dbReference type="Proteomes" id="UP000276128">
    <property type="component" value="Unassembled WGS sequence"/>
</dbReference>
<name>A0A430JC74_9BACL</name>
<keyword evidence="1" id="KW-0812">Transmembrane</keyword>
<dbReference type="PANTHER" id="PTHR31302:SF0">
    <property type="entry name" value="TRANSMEMBRANE PROTEIN WITH METALLOPHOSPHOESTERASE DOMAIN"/>
    <property type="match status" value="1"/>
</dbReference>
<sequence length="386" mass="43053">MRNRLPFFIIVIAITIGLNAYIGWHVYALLTYWFGEGFPSLLYWIVFWIIALSYMIAAFGARMLPKGIAQPLKIIGSYWFAFMEYGLMLLLLTDVAIGLCRLASVSPQSYIPVLGWVNLAAMALILARGTYNARTPVVRQYELTIPKPAGEWKELRIAVASDLHLGLTVGNRHLRKLVSGVNAMKPDLILLPGDVIDDSIHPFIRNRMGETMKGLQAPLGVYAVLGNHEYIGGHIQAYVEQMEQIGIRVLMDEVVHLAERLYLVGRKDKAAEQFGGGRKPLVSLMADVDLTQPVIVLDHQPYQLDKAAEAGADVMLSGHTHRGQMAPNHLITKKLFELDWGYLRKGNLHAIVSSGFGTWGPPIRLGSRSEWIALTLHFTSETEKGR</sequence>
<dbReference type="InterPro" id="IPR004843">
    <property type="entry name" value="Calcineurin-like_PHP"/>
</dbReference>
<dbReference type="CDD" id="cd07385">
    <property type="entry name" value="MPP_YkuE_C"/>
    <property type="match status" value="1"/>
</dbReference>
<keyword evidence="4" id="KW-1185">Reference proteome</keyword>
<evidence type="ECO:0000259" key="2">
    <source>
        <dbReference type="Pfam" id="PF00149"/>
    </source>
</evidence>
<feature type="transmembrane region" description="Helical" evidence="1">
    <location>
        <begin position="7"/>
        <end position="35"/>
    </location>
</feature>
<evidence type="ECO:0000313" key="3">
    <source>
        <dbReference type="EMBL" id="RTE08653.1"/>
    </source>
</evidence>
<accession>A0A430JC74</accession>
<feature type="transmembrane region" description="Helical" evidence="1">
    <location>
        <begin position="85"/>
        <end position="104"/>
    </location>
</feature>
<dbReference type="EMBL" id="RXHU01000045">
    <property type="protein sequence ID" value="RTE08653.1"/>
    <property type="molecule type" value="Genomic_DNA"/>
</dbReference>
<evidence type="ECO:0000313" key="4">
    <source>
        <dbReference type="Proteomes" id="UP000276128"/>
    </source>
</evidence>
<feature type="transmembrane region" description="Helical" evidence="1">
    <location>
        <begin position="110"/>
        <end position="131"/>
    </location>
</feature>
<reference evidence="3 4" key="1">
    <citation type="submission" date="2018-12" db="EMBL/GenBank/DDBJ databases">
        <title>Bacillus ochoae sp. nov., Paenibacillus whitsoniae sp. nov., Paenibacillus spiritus sp. nov. Isolated from the Mars Exploration Rover during spacecraft assembly.</title>
        <authorList>
            <person name="Seuylemezian A."/>
            <person name="Vaishampayan P."/>
        </authorList>
    </citation>
    <scope>NUCLEOTIDE SEQUENCE [LARGE SCALE GENOMIC DNA]</scope>
    <source>
        <strain evidence="3 4">MER 54</strain>
    </source>
</reference>
<proteinExistence type="predicted"/>
<dbReference type="OrthoDB" id="9780884at2"/>